<keyword evidence="6" id="KW-0539">Nucleus</keyword>
<dbReference type="PRINTS" id="PR00367">
    <property type="entry name" value="ETHRSPELEMNT"/>
</dbReference>
<dbReference type="SMART" id="SM00380">
    <property type="entry name" value="AP2"/>
    <property type="match status" value="1"/>
</dbReference>
<gene>
    <name evidence="10" type="primary">LOC111433934</name>
</gene>
<dbReference type="FunFam" id="3.30.730.10:FF:000001">
    <property type="entry name" value="Ethylene-responsive transcription factor 2"/>
    <property type="match status" value="1"/>
</dbReference>
<dbReference type="CDD" id="cd00018">
    <property type="entry name" value="AP2"/>
    <property type="match status" value="1"/>
</dbReference>
<reference evidence="10" key="1">
    <citation type="submission" date="2025-08" db="UniProtKB">
        <authorList>
            <consortium name="RefSeq"/>
        </authorList>
    </citation>
    <scope>IDENTIFICATION</scope>
    <source>
        <tissue evidence="10">Young leaves</tissue>
    </source>
</reference>
<dbReference type="GO" id="GO:0003700">
    <property type="term" value="F:DNA-binding transcription factor activity"/>
    <property type="evidence" value="ECO:0007669"/>
    <property type="project" value="InterPro"/>
</dbReference>
<dbReference type="PANTHER" id="PTHR31677">
    <property type="entry name" value="AP2 DOMAIN CLASS TRANSCRIPTION FACTOR"/>
    <property type="match status" value="1"/>
</dbReference>
<evidence type="ECO:0000256" key="4">
    <source>
        <dbReference type="ARBA" id="ARBA00023125"/>
    </source>
</evidence>
<feature type="compositionally biased region" description="Low complexity" evidence="7">
    <location>
        <begin position="90"/>
        <end position="106"/>
    </location>
</feature>
<dbReference type="PANTHER" id="PTHR31677:SF228">
    <property type="entry name" value="ETHYLENE-RESPONSIVE TRANSCRIPTION FACTOR 10-RELATED"/>
    <property type="match status" value="1"/>
</dbReference>
<feature type="region of interest" description="Disordered" evidence="7">
    <location>
        <begin position="206"/>
        <end position="247"/>
    </location>
</feature>
<dbReference type="SUPFAM" id="SSF54171">
    <property type="entry name" value="DNA-binding domain"/>
    <property type="match status" value="1"/>
</dbReference>
<comment type="subcellular location">
    <subcellularLocation>
        <location evidence="1">Nucleus</location>
    </subcellularLocation>
</comment>
<feature type="region of interest" description="Disordered" evidence="7">
    <location>
        <begin position="90"/>
        <end position="112"/>
    </location>
</feature>
<proteinExistence type="predicted"/>
<dbReference type="Gene3D" id="3.30.730.10">
    <property type="entry name" value="AP2/ERF domain"/>
    <property type="match status" value="1"/>
</dbReference>
<dbReference type="GO" id="GO:0009873">
    <property type="term" value="P:ethylene-activated signaling pathway"/>
    <property type="evidence" value="ECO:0007669"/>
    <property type="project" value="UniProtKB-KW"/>
</dbReference>
<dbReference type="KEGG" id="cmos:111433934"/>
<dbReference type="GO" id="GO:0003677">
    <property type="term" value="F:DNA binding"/>
    <property type="evidence" value="ECO:0007669"/>
    <property type="project" value="UniProtKB-KW"/>
</dbReference>
<dbReference type="InterPro" id="IPR016177">
    <property type="entry name" value="DNA-bd_dom_sf"/>
</dbReference>
<feature type="domain" description="AP2/ERF" evidence="8">
    <location>
        <begin position="21"/>
        <end position="78"/>
    </location>
</feature>
<keyword evidence="5" id="KW-0804">Transcription</keyword>
<evidence type="ECO:0000259" key="8">
    <source>
        <dbReference type="PROSITE" id="PS51032"/>
    </source>
</evidence>
<dbReference type="InterPro" id="IPR001471">
    <property type="entry name" value="AP2/ERF_dom"/>
</dbReference>
<evidence type="ECO:0000256" key="1">
    <source>
        <dbReference type="ARBA" id="ARBA00004123"/>
    </source>
</evidence>
<dbReference type="GeneID" id="111433934"/>
<keyword evidence="3" id="KW-0805">Transcription regulation</keyword>
<protein>
    <submittedName>
        <fullName evidence="10">Ethylene-responsive transcription factor 4-like</fullName>
    </submittedName>
</protein>
<evidence type="ECO:0000256" key="7">
    <source>
        <dbReference type="SAM" id="MobiDB-lite"/>
    </source>
</evidence>
<evidence type="ECO:0000256" key="6">
    <source>
        <dbReference type="ARBA" id="ARBA00023242"/>
    </source>
</evidence>
<feature type="compositionally biased region" description="Low complexity" evidence="7">
    <location>
        <begin position="210"/>
        <end position="220"/>
    </location>
</feature>
<dbReference type="Pfam" id="PF00847">
    <property type="entry name" value="AP2"/>
    <property type="match status" value="1"/>
</dbReference>
<dbReference type="GO" id="GO:0005634">
    <property type="term" value="C:nucleus"/>
    <property type="evidence" value="ECO:0007669"/>
    <property type="project" value="UniProtKB-SubCell"/>
</dbReference>
<evidence type="ECO:0000256" key="2">
    <source>
        <dbReference type="ARBA" id="ARBA00022745"/>
    </source>
</evidence>
<dbReference type="InterPro" id="IPR036955">
    <property type="entry name" value="AP2/ERF_dom_sf"/>
</dbReference>
<keyword evidence="2" id="KW-0936">Ethylene signaling pathway</keyword>
<evidence type="ECO:0000313" key="10">
    <source>
        <dbReference type="RefSeq" id="XP_022926979.1"/>
    </source>
</evidence>
<sequence length="247" mass="27162">MAPRDKAVPVKPNVGNLKEVHFRGVRKRPWGRYAAEIRDPCKKSRVWLGTFDTAEEAARAYDNAARGFRGAKAKTNFPLPSDDLLNLNNKINNNNQSPSQSSTVESSSREQALMVDSSPLNHNLGHGISGLAANGSITFPFQRYQIPVIRDALLARAMPPSNHVLCFDAALRAGVIKSHPHHQNQRLRFDHHHEAVSNFRREFGCGGGVQSDSDSSSVVDMNSQDMEPRRGGGGVDFDLNFPPPESA</sequence>
<dbReference type="Proteomes" id="UP000504609">
    <property type="component" value="Unplaced"/>
</dbReference>
<keyword evidence="4" id="KW-0238">DNA-binding</keyword>
<evidence type="ECO:0000256" key="5">
    <source>
        <dbReference type="ARBA" id="ARBA00023163"/>
    </source>
</evidence>
<name>A0A6J1EGP7_CUCMO</name>
<dbReference type="RefSeq" id="XP_022926979.1">
    <property type="nucleotide sequence ID" value="XM_023071211.1"/>
</dbReference>
<dbReference type="PROSITE" id="PS51032">
    <property type="entry name" value="AP2_ERF"/>
    <property type="match status" value="1"/>
</dbReference>
<evidence type="ECO:0000313" key="9">
    <source>
        <dbReference type="Proteomes" id="UP000504609"/>
    </source>
</evidence>
<dbReference type="AlphaFoldDB" id="A0A6J1EGP7"/>
<accession>A0A6J1EGP7</accession>
<organism evidence="9 10">
    <name type="scientific">Cucurbita moschata</name>
    <name type="common">Winter crookneck squash</name>
    <name type="synonym">Cucurbita pepo var. moschata</name>
    <dbReference type="NCBI Taxonomy" id="3662"/>
    <lineage>
        <taxon>Eukaryota</taxon>
        <taxon>Viridiplantae</taxon>
        <taxon>Streptophyta</taxon>
        <taxon>Embryophyta</taxon>
        <taxon>Tracheophyta</taxon>
        <taxon>Spermatophyta</taxon>
        <taxon>Magnoliopsida</taxon>
        <taxon>eudicotyledons</taxon>
        <taxon>Gunneridae</taxon>
        <taxon>Pentapetalae</taxon>
        <taxon>rosids</taxon>
        <taxon>fabids</taxon>
        <taxon>Cucurbitales</taxon>
        <taxon>Cucurbitaceae</taxon>
        <taxon>Cucurbiteae</taxon>
        <taxon>Cucurbita</taxon>
    </lineage>
</organism>
<evidence type="ECO:0000256" key="3">
    <source>
        <dbReference type="ARBA" id="ARBA00023015"/>
    </source>
</evidence>
<keyword evidence="9" id="KW-1185">Reference proteome</keyword>